<protein>
    <submittedName>
        <fullName evidence="1">Uncharacterized protein</fullName>
    </submittedName>
</protein>
<keyword evidence="2" id="KW-1185">Reference proteome</keyword>
<comment type="caution">
    <text evidence="1">The sequence shown here is derived from an EMBL/GenBank/DDBJ whole genome shotgun (WGS) entry which is preliminary data.</text>
</comment>
<evidence type="ECO:0000313" key="2">
    <source>
        <dbReference type="Proteomes" id="UP001163324"/>
    </source>
</evidence>
<evidence type="ECO:0000313" key="1">
    <source>
        <dbReference type="EMBL" id="KAI9899147.1"/>
    </source>
</evidence>
<proteinExistence type="predicted"/>
<gene>
    <name evidence="1" type="ORF">N3K66_005608</name>
</gene>
<reference evidence="1" key="1">
    <citation type="submission" date="2022-10" db="EMBL/GenBank/DDBJ databases">
        <title>Complete Genome of Trichothecium roseum strain YXFP-22015, a Plant Pathogen Isolated from Citrus.</title>
        <authorList>
            <person name="Wang Y."/>
            <person name="Zhu L."/>
        </authorList>
    </citation>
    <scope>NUCLEOTIDE SEQUENCE</scope>
    <source>
        <strain evidence="1">YXFP-22015</strain>
    </source>
</reference>
<sequence>MSISGRNAPLSPISVGGSEWPASKYPEDGSLPVGRGNLVSPPVSAGSNPVMSMNGFPSGPRSNGGAPSPPASIGRSSMGTGPYARSESGRNSTRTEIMDDSVLSEHYIALRAFLNHRDSMGIKQQANKARDKLLRLSSVQFYELSTDVYDELMRRQATARTPPNAPPPPTYLLPEKNFHPKRNQARQRLSSLGPPRFRDLAADVFHELERRFPRFVGGDIPRGNSGMSMRSGPGYPGQQRPPRMRQPSDAGSMRGPPPLDGYGMPSSPGMGGGEFGRPMPKQMSQSNTMVPNKSTMVEEDDDGDSFGLGDAANRGSKASGVTSEADRKLMDEYQSQITELKEKLDSMEDAMKKKEDEMNTMLDEERSRSTASNSEKQEIADLKLDLENKLEEAQSLNDSMKQELDRVYEDHAEETRQLRDQVAVAQSEAGSGSTSADADLQQENDELRVALREQQQVTEEVRQEAQVWLKEMRALSQQSEARYEKQVELEQTVDRLEHEVREWRNRYSRAKTQVRSMRASVLGLPIEPEAANLVHDQGFTSDHGLVKDVHVTRYQTAVDELLQRARKEHPEKVTDAMKSVVVTVRRITKDVDETTSHDEAFLQQKSKLKAKVSSTANHLITASKNFAAGAGLSPVSLVDAAASHLTAAIVELLRGAKIRPTPSEELEEDDDGTITPVESAGFFSPRTTTRASSMHQENAPPPPPAFQGLNGMRTSVDSSTYSPIQSPRESMHPTTNGYGYMNHKDAPPMTNGYGNYHQTADVHNGYDFS</sequence>
<name>A0ACC0V076_9HYPO</name>
<accession>A0ACC0V076</accession>
<organism evidence="1 2">
    <name type="scientific">Trichothecium roseum</name>
    <dbReference type="NCBI Taxonomy" id="47278"/>
    <lineage>
        <taxon>Eukaryota</taxon>
        <taxon>Fungi</taxon>
        <taxon>Dikarya</taxon>
        <taxon>Ascomycota</taxon>
        <taxon>Pezizomycotina</taxon>
        <taxon>Sordariomycetes</taxon>
        <taxon>Hypocreomycetidae</taxon>
        <taxon>Hypocreales</taxon>
        <taxon>Hypocreales incertae sedis</taxon>
        <taxon>Trichothecium</taxon>
    </lineage>
</organism>
<dbReference type="Proteomes" id="UP001163324">
    <property type="component" value="Chromosome 5"/>
</dbReference>
<dbReference type="EMBL" id="CM047944">
    <property type="protein sequence ID" value="KAI9899147.1"/>
    <property type="molecule type" value="Genomic_DNA"/>
</dbReference>